<gene>
    <name evidence="3" type="ORF">BGZ99_000512</name>
</gene>
<protein>
    <submittedName>
        <fullName evidence="3">Uncharacterized protein</fullName>
    </submittedName>
</protein>
<feature type="transmembrane region" description="Helical" evidence="2">
    <location>
        <begin position="202"/>
        <end position="225"/>
    </location>
</feature>
<dbReference type="GO" id="GO:0006511">
    <property type="term" value="P:ubiquitin-dependent protein catabolic process"/>
    <property type="evidence" value="ECO:0007669"/>
    <property type="project" value="TreeGrafter"/>
</dbReference>
<dbReference type="PANTHER" id="PTHR22696:SF1">
    <property type="entry name" value="E3 UBIQUITIN-PROTEIN LIGASE RNF26"/>
    <property type="match status" value="1"/>
</dbReference>
<dbReference type="EMBL" id="JAAAIP010000011">
    <property type="protein sequence ID" value="KAG0329776.1"/>
    <property type="molecule type" value="Genomic_DNA"/>
</dbReference>
<dbReference type="AlphaFoldDB" id="A0A9P6V0Q3"/>
<organism evidence="3 4">
    <name type="scientific">Dissophora globulifera</name>
    <dbReference type="NCBI Taxonomy" id="979702"/>
    <lineage>
        <taxon>Eukaryota</taxon>
        <taxon>Fungi</taxon>
        <taxon>Fungi incertae sedis</taxon>
        <taxon>Mucoromycota</taxon>
        <taxon>Mortierellomycotina</taxon>
        <taxon>Mortierellomycetes</taxon>
        <taxon>Mortierellales</taxon>
        <taxon>Mortierellaceae</taxon>
        <taxon>Dissophora</taxon>
    </lineage>
</organism>
<dbReference type="GO" id="GO:0061630">
    <property type="term" value="F:ubiquitin protein ligase activity"/>
    <property type="evidence" value="ECO:0007669"/>
    <property type="project" value="TreeGrafter"/>
</dbReference>
<dbReference type="GO" id="GO:0016567">
    <property type="term" value="P:protein ubiquitination"/>
    <property type="evidence" value="ECO:0007669"/>
    <property type="project" value="TreeGrafter"/>
</dbReference>
<keyword evidence="4" id="KW-1185">Reference proteome</keyword>
<comment type="caution">
    <text evidence="3">The sequence shown here is derived from an EMBL/GenBank/DDBJ whole genome shotgun (WGS) entry which is preliminary data.</text>
</comment>
<feature type="transmembrane region" description="Helical" evidence="2">
    <location>
        <begin position="116"/>
        <end position="135"/>
    </location>
</feature>
<feature type="transmembrane region" description="Helical" evidence="2">
    <location>
        <begin position="318"/>
        <end position="340"/>
    </location>
</feature>
<feature type="region of interest" description="Disordered" evidence="1">
    <location>
        <begin position="588"/>
        <end position="645"/>
    </location>
</feature>
<evidence type="ECO:0000256" key="1">
    <source>
        <dbReference type="SAM" id="MobiDB-lite"/>
    </source>
</evidence>
<feature type="compositionally biased region" description="Polar residues" evidence="1">
    <location>
        <begin position="419"/>
        <end position="428"/>
    </location>
</feature>
<evidence type="ECO:0000313" key="4">
    <source>
        <dbReference type="Proteomes" id="UP000738325"/>
    </source>
</evidence>
<evidence type="ECO:0000313" key="3">
    <source>
        <dbReference type="EMBL" id="KAG0329776.1"/>
    </source>
</evidence>
<accession>A0A9P6V0Q3</accession>
<dbReference type="OrthoDB" id="66726at2759"/>
<dbReference type="Proteomes" id="UP000738325">
    <property type="component" value="Unassembled WGS sequence"/>
</dbReference>
<keyword evidence="2" id="KW-0812">Transmembrane</keyword>
<feature type="region of interest" description="Disordered" evidence="1">
    <location>
        <begin position="395"/>
        <end position="463"/>
    </location>
</feature>
<sequence length="821" mass="90901">MPFVETLESYSRALYLPLRGYVRRPFQFATQSIRDHVPHGLFNFRKAMEHTFDGLAAIDTFHHSSGLLAGTGAASGVQGEGSQAAAAADFAASAASGTGAGAFAAGSKTLQTPPSILHFFTSPYFLVLCFMSIVMNRINAIVAPRNPHPLKLSVRFALKIPAFYLLMKSAVITLALLTQDRPALPLSWMLAGVRASYTESSALWLSFIAMGVSCTVDSFIANLHAMGTSEQTINMLEWAVLLHFTPSGTDILIISVIQVCQQLALQILSLSSRGKNYRLFVTTFWGVLDLTHFTHAVYYRSSTYPSLQLLARLPEVVVILMVCISMTIHALTYIVTGGNVRRQMFEPRAMPTLDEEYGLAVFKLGRACMEATRGVGFRNEVDAVVVPIGTILDRKQTNKSRSSSRLSSGDSQDQHNTQHHGSANSFFNRSRRPNSAPVSGFSNEMEDAVETPNGRQQISRRRSRMNVMKEFCQSSASLIAEMTYGAYNRIVPTRFRRAPQGSRASELGTQMSIQEYIQLRTTIENALERARHSREMRRQMFEAERYRLAAALEEEEEEELYNEFLSRDLTASDDEDEDLDVDYMIQDESAEDEDDDLESEGEDHSSTPLAWADRDHESGLDEGESYGIRRRVDSDDEMATNADDEPVGQVSAWRALGSLQDFLLDTSFMSIFLSGRLQETPLTRSQYRLALNSTRDFQGSFSVEYGAGRNSNSASSSSTGGFNATGSDSGAPTRRKKDLLESAENRTLLEVLNRYRRSVGDNSTSGAGSAKLSETTAPPPPLAKNSEQDDGSIYSRLLCVRFKQCPCCRSDVQGFSKVYLP</sequence>
<feature type="compositionally biased region" description="Polar residues" evidence="1">
    <location>
        <begin position="760"/>
        <end position="776"/>
    </location>
</feature>
<feature type="compositionally biased region" description="Low complexity" evidence="1">
    <location>
        <begin position="708"/>
        <end position="727"/>
    </location>
</feature>
<feature type="compositionally biased region" description="Acidic residues" evidence="1">
    <location>
        <begin position="588"/>
        <end position="601"/>
    </location>
</feature>
<feature type="transmembrane region" description="Helical" evidence="2">
    <location>
        <begin position="156"/>
        <end position="177"/>
    </location>
</feature>
<keyword evidence="2" id="KW-1133">Transmembrane helix</keyword>
<feature type="compositionally biased region" description="Acidic residues" evidence="1">
    <location>
        <begin position="634"/>
        <end position="645"/>
    </location>
</feature>
<feature type="compositionally biased region" description="Low complexity" evidence="1">
    <location>
        <begin position="400"/>
        <end position="411"/>
    </location>
</feature>
<reference evidence="3" key="1">
    <citation type="journal article" date="2020" name="Fungal Divers.">
        <title>Resolving the Mortierellaceae phylogeny through synthesis of multi-gene phylogenetics and phylogenomics.</title>
        <authorList>
            <person name="Vandepol N."/>
            <person name="Liber J."/>
            <person name="Desiro A."/>
            <person name="Na H."/>
            <person name="Kennedy M."/>
            <person name="Barry K."/>
            <person name="Grigoriev I.V."/>
            <person name="Miller A.N."/>
            <person name="O'Donnell K."/>
            <person name="Stajich J.E."/>
            <person name="Bonito G."/>
        </authorList>
    </citation>
    <scope>NUCLEOTIDE SEQUENCE</scope>
    <source>
        <strain evidence="3">REB-010B</strain>
    </source>
</reference>
<dbReference type="PANTHER" id="PTHR22696">
    <property type="entry name" value="E3 UBIQUITIN-PROTEIN LIGASE RNF26"/>
    <property type="match status" value="1"/>
</dbReference>
<evidence type="ECO:0000256" key="2">
    <source>
        <dbReference type="SAM" id="Phobius"/>
    </source>
</evidence>
<proteinExistence type="predicted"/>
<keyword evidence="2" id="KW-0472">Membrane</keyword>
<feature type="region of interest" description="Disordered" evidence="1">
    <location>
        <begin position="759"/>
        <end position="789"/>
    </location>
</feature>
<feature type="region of interest" description="Disordered" evidence="1">
    <location>
        <begin position="708"/>
        <end position="736"/>
    </location>
</feature>
<name>A0A9P6V0Q3_9FUNG</name>